<dbReference type="PANTHER" id="PTHR23337">
    <property type="entry name" value="ZINC FINGER CW-TYPE COILED-COIL DOMAIN PROTEIN 1"/>
    <property type="match status" value="1"/>
</dbReference>
<keyword evidence="3" id="KW-0863">Zinc-finger</keyword>
<dbReference type="SUPFAM" id="SSF55874">
    <property type="entry name" value="ATPase domain of HSP90 chaperone/DNA topoisomerase II/histidine kinase"/>
    <property type="match status" value="1"/>
</dbReference>
<keyword evidence="2" id="KW-0479">Metal-binding</keyword>
<dbReference type="InterPro" id="IPR011124">
    <property type="entry name" value="Znf_CW"/>
</dbReference>
<dbReference type="InterPro" id="IPR036890">
    <property type="entry name" value="HATPase_C_sf"/>
</dbReference>
<dbReference type="PROSITE" id="PS51050">
    <property type="entry name" value="ZF_CW"/>
    <property type="match status" value="1"/>
</dbReference>
<evidence type="ECO:0000256" key="2">
    <source>
        <dbReference type="ARBA" id="ARBA00022723"/>
    </source>
</evidence>
<dbReference type="Pfam" id="PF07496">
    <property type="entry name" value="zf-CW"/>
    <property type="match status" value="1"/>
</dbReference>
<dbReference type="Pfam" id="PF13589">
    <property type="entry name" value="HATPase_c_3"/>
    <property type="match status" value="1"/>
</dbReference>
<dbReference type="PANTHER" id="PTHR23337:SF3">
    <property type="entry name" value="MORC FAMILY CW-TYPE ZINC FINGER 2"/>
    <property type="match status" value="1"/>
</dbReference>
<evidence type="ECO:0000256" key="8">
    <source>
        <dbReference type="SAM" id="MobiDB-lite"/>
    </source>
</evidence>
<dbReference type="InterPro" id="IPR041006">
    <property type="entry name" value="Morc_S5"/>
</dbReference>
<sequence length="883" mass="100583">MCVSLAFPEQKPELRGGYTLCFLDDGTGMDPSEATHVIQFGKSSKRSPESTQIGQYGNGLKSGSMRIGKDFILFTKKENKMTCLFLSRTFHEEEAIDEVIVPLPTWNCQTKQPITDNPEKFAIETELIYKYSPFKSEAQVMEQFKKIEGDSGTLVIIYNLKLMDNHETELDITSDPQDILMAGTPLEGVKPERRSFRAYAAVLYIDPRMRIFIQGVKVRTKRLSCCLYKPRMYRYTSTRFKTRAEQEVKKADHLAKVAEEKAREAESKARALELKLGGDLAREARALLRKAQDAAVMLRREADMKKRIQEAKQRALKEPKELCFIFGVNIAQRELDGMFVHNCSRLIKMYEKVGPQLEGGMACGGVVGVVDVPYLVLEPTHNKQDFADNKEYRHLLRAMGDHLAQYWKDIGIAQKGIVKFWDEFGYLSANWNQPPSSEVRYKRRRAMEIPITIQCDKCLKWRTLPFQIQAVDKVYPDSWVCSMNPDGTQDRCDALEQKPNLPVGTLKKDTKSTEDKQKQLTEKIRQQQEKLEAMQKTTTVRSSADLKNLPLEVGTRPAAETQSTVKQAAASGSQCKRIAPEAESSDEEDEDEDDDEEKEEEEPQPKKMKLAAATPQRGKAAVSKPEPKRGRVTELRAQTADGSVVVEITDSYLLSFKDKGLLVEVKVNKEWFTGRVTAVEAGKQGMRWKVKFDYVPTTTTPRDRWVLKNSEDVRLMRPPSPESQTPDTLQGNEEEEEEGAAARRMEPDTTQPAASRETTESLVTMMRTFLRYFFPPNFQIPKEDVNSMSAEELVAFPMKEYFQQYEVGLQSLCNSYQTRADARTRVVEEKSNSAEARLREAEEKLQKLRTNIVALLQKVQEDIDINTDDELDAYIEDLLTKGD</sequence>
<dbReference type="EMBL" id="SCEB01000543">
    <property type="protein sequence ID" value="RXM98826.1"/>
    <property type="molecule type" value="Genomic_DNA"/>
</dbReference>
<evidence type="ECO:0000256" key="4">
    <source>
        <dbReference type="ARBA" id="ARBA00022833"/>
    </source>
</evidence>
<evidence type="ECO:0000256" key="5">
    <source>
        <dbReference type="ARBA" id="ARBA00023054"/>
    </source>
</evidence>
<feature type="region of interest" description="Disordered" evidence="8">
    <location>
        <begin position="711"/>
        <end position="759"/>
    </location>
</feature>
<feature type="domain" description="CW-type" evidence="9">
    <location>
        <begin position="446"/>
        <end position="500"/>
    </location>
</feature>
<dbReference type="GO" id="GO:0005634">
    <property type="term" value="C:nucleus"/>
    <property type="evidence" value="ECO:0007669"/>
    <property type="project" value="UniProtKB-SubCell"/>
</dbReference>
<dbReference type="Gene3D" id="3.30.40.100">
    <property type="match status" value="1"/>
</dbReference>
<feature type="region of interest" description="Disordered" evidence="8">
    <location>
        <begin position="500"/>
        <end position="631"/>
    </location>
</feature>
<evidence type="ECO:0000256" key="1">
    <source>
        <dbReference type="ARBA" id="ARBA00004123"/>
    </source>
</evidence>
<dbReference type="GO" id="GO:0008270">
    <property type="term" value="F:zinc ion binding"/>
    <property type="evidence" value="ECO:0007669"/>
    <property type="project" value="UniProtKB-KW"/>
</dbReference>
<dbReference type="Proteomes" id="UP000289886">
    <property type="component" value="Unassembled WGS sequence"/>
</dbReference>
<reference evidence="10 11" key="1">
    <citation type="submission" date="2019-01" db="EMBL/GenBank/DDBJ databases">
        <title>Draft Genome and Complete Hox-Cluster Characterization of the Sterlet Sturgeon (Acipenser ruthenus).</title>
        <authorList>
            <person name="Wei Q."/>
        </authorList>
    </citation>
    <scope>NUCLEOTIDE SEQUENCE [LARGE SCALE GENOMIC DNA]</scope>
    <source>
        <strain evidence="10">WHYD16114868_AA</strain>
        <tissue evidence="10">Blood</tissue>
    </source>
</reference>
<dbReference type="Gene3D" id="3.30.565.10">
    <property type="entry name" value="Histidine kinase-like ATPase, C-terminal domain"/>
    <property type="match status" value="1"/>
</dbReference>
<organism evidence="10 11">
    <name type="scientific">Acipenser ruthenus</name>
    <name type="common">Sterlet sturgeon</name>
    <dbReference type="NCBI Taxonomy" id="7906"/>
    <lineage>
        <taxon>Eukaryota</taxon>
        <taxon>Metazoa</taxon>
        <taxon>Chordata</taxon>
        <taxon>Craniata</taxon>
        <taxon>Vertebrata</taxon>
        <taxon>Euteleostomi</taxon>
        <taxon>Actinopterygii</taxon>
        <taxon>Chondrostei</taxon>
        <taxon>Acipenseriformes</taxon>
        <taxon>Acipenseridae</taxon>
        <taxon>Acipenser</taxon>
    </lineage>
</organism>
<proteinExistence type="predicted"/>
<dbReference type="Pfam" id="PF17942">
    <property type="entry name" value="Morc6_S5"/>
    <property type="match status" value="1"/>
</dbReference>
<dbReference type="AlphaFoldDB" id="A0A662YRY1"/>
<evidence type="ECO:0000313" key="10">
    <source>
        <dbReference type="EMBL" id="RXM98826.1"/>
    </source>
</evidence>
<feature type="coiled-coil region" evidence="7">
    <location>
        <begin position="241"/>
        <end position="318"/>
    </location>
</feature>
<name>A0A662YRY1_ACIRT</name>
<feature type="compositionally biased region" description="Polar residues" evidence="8">
    <location>
        <begin position="722"/>
        <end position="731"/>
    </location>
</feature>
<gene>
    <name evidence="10" type="ORF">EOD39_12574</name>
</gene>
<keyword evidence="4" id="KW-0862">Zinc</keyword>
<feature type="compositionally biased region" description="Acidic residues" evidence="8">
    <location>
        <begin position="583"/>
        <end position="602"/>
    </location>
</feature>
<comment type="subcellular location">
    <subcellularLocation>
        <location evidence="1">Nucleus</location>
    </subcellularLocation>
</comment>
<feature type="compositionally biased region" description="Basic and acidic residues" evidence="8">
    <location>
        <begin position="506"/>
        <end position="533"/>
    </location>
</feature>
<evidence type="ECO:0000256" key="6">
    <source>
        <dbReference type="ARBA" id="ARBA00023242"/>
    </source>
</evidence>
<feature type="coiled-coil region" evidence="7">
    <location>
        <begin position="824"/>
        <end position="858"/>
    </location>
</feature>
<keyword evidence="5 7" id="KW-0175">Coiled coil</keyword>
<comment type="caution">
    <text evidence="10">The sequence shown here is derived from an EMBL/GenBank/DDBJ whole genome shotgun (WGS) entry which is preliminary data.</text>
</comment>
<protein>
    <submittedName>
        <fullName evidence="10">MORC family CW-type zinc finger protein 2</fullName>
    </submittedName>
</protein>
<evidence type="ECO:0000259" key="9">
    <source>
        <dbReference type="PROSITE" id="PS51050"/>
    </source>
</evidence>
<evidence type="ECO:0000313" key="11">
    <source>
        <dbReference type="Proteomes" id="UP000289886"/>
    </source>
</evidence>
<keyword evidence="6" id="KW-0539">Nucleus</keyword>
<dbReference type="Pfam" id="PF23327">
    <property type="entry name" value="Chromo_MORC2_6th"/>
    <property type="match status" value="1"/>
</dbReference>
<feature type="compositionally biased region" description="Polar residues" evidence="8">
    <location>
        <begin position="560"/>
        <end position="574"/>
    </location>
</feature>
<dbReference type="InterPro" id="IPR056360">
    <property type="entry name" value="Chromo_MORC2_6th"/>
</dbReference>
<evidence type="ECO:0000256" key="7">
    <source>
        <dbReference type="SAM" id="Coils"/>
    </source>
</evidence>
<keyword evidence="11" id="KW-1185">Reference proteome</keyword>
<dbReference type="FunFam" id="3.30.40.100:FF:000001">
    <property type="entry name" value="MORC family CW-type zinc finger protein 2"/>
    <property type="match status" value="1"/>
</dbReference>
<evidence type="ECO:0000256" key="3">
    <source>
        <dbReference type="ARBA" id="ARBA00022771"/>
    </source>
</evidence>
<accession>A0A662YRY1</accession>